<dbReference type="Gene3D" id="3.40.50.10170">
    <property type="match status" value="1"/>
</dbReference>
<name>A0A1G9EFT5_9BACT</name>
<dbReference type="SUPFAM" id="SSF101473">
    <property type="entry name" value="DhaL-like"/>
    <property type="match status" value="1"/>
</dbReference>
<dbReference type="GO" id="GO:0004371">
    <property type="term" value="F:glycerone kinase activity"/>
    <property type="evidence" value="ECO:0007669"/>
    <property type="project" value="InterPro"/>
</dbReference>
<evidence type="ECO:0000313" key="3">
    <source>
        <dbReference type="EMBL" id="SDK75020.1"/>
    </source>
</evidence>
<gene>
    <name evidence="3" type="ORF">SAMN05660337_1095</name>
</gene>
<accession>A0A1G9EFT5</accession>
<evidence type="ECO:0000256" key="1">
    <source>
        <dbReference type="ARBA" id="ARBA00023121"/>
    </source>
</evidence>
<proteinExistence type="predicted"/>
<keyword evidence="4" id="KW-1185">Reference proteome</keyword>
<dbReference type="InterPro" id="IPR033470">
    <property type="entry name" value="FakA-like_C"/>
</dbReference>
<dbReference type="EMBL" id="FNGA01000002">
    <property type="protein sequence ID" value="SDK75020.1"/>
    <property type="molecule type" value="Genomic_DNA"/>
</dbReference>
<dbReference type="PROSITE" id="PS51480">
    <property type="entry name" value="DHAL"/>
    <property type="match status" value="1"/>
</dbReference>
<dbReference type="InterPro" id="IPR003797">
    <property type="entry name" value="DegV"/>
</dbReference>
<dbReference type="Proteomes" id="UP000199053">
    <property type="component" value="Unassembled WGS sequence"/>
</dbReference>
<dbReference type="Pfam" id="PF21645">
    <property type="entry name" value="FakA-like_M"/>
    <property type="match status" value="1"/>
</dbReference>
<dbReference type="GO" id="GO:0008289">
    <property type="term" value="F:lipid binding"/>
    <property type="evidence" value="ECO:0007669"/>
    <property type="project" value="UniProtKB-KW"/>
</dbReference>
<dbReference type="InterPro" id="IPR004007">
    <property type="entry name" value="DhaL_dom"/>
</dbReference>
<dbReference type="NCBIfam" id="TIGR00762">
    <property type="entry name" value="DegV"/>
    <property type="match status" value="1"/>
</dbReference>
<evidence type="ECO:0000313" key="4">
    <source>
        <dbReference type="Proteomes" id="UP000199053"/>
    </source>
</evidence>
<protein>
    <recommendedName>
        <fullName evidence="2">DhaL domain-containing protein</fullName>
    </recommendedName>
</protein>
<dbReference type="RefSeq" id="WP_092159081.1">
    <property type="nucleotide sequence ID" value="NZ_FNGA01000002.1"/>
</dbReference>
<dbReference type="PANTHER" id="PTHR33434">
    <property type="entry name" value="DEGV DOMAIN-CONTAINING PROTEIN DR_1986-RELATED"/>
    <property type="match status" value="1"/>
</dbReference>
<dbReference type="STRING" id="246191.SAMN05660337_1095"/>
<dbReference type="InterPro" id="IPR043168">
    <property type="entry name" value="DegV_C"/>
</dbReference>
<dbReference type="AlphaFoldDB" id="A0A1G9EFT5"/>
<reference evidence="4" key="1">
    <citation type="submission" date="2016-10" db="EMBL/GenBank/DDBJ databases">
        <authorList>
            <person name="Varghese N."/>
            <person name="Submissions S."/>
        </authorList>
    </citation>
    <scope>NUCLEOTIDE SEQUENCE [LARGE SCALE GENOMIC DNA]</scope>
    <source>
        <strain evidence="4">DSM 16995</strain>
    </source>
</reference>
<dbReference type="PROSITE" id="PS51482">
    <property type="entry name" value="DEGV"/>
    <property type="match status" value="1"/>
</dbReference>
<sequence length="600" mass="64736">MQLENITRIQYVDGVRFRRGVVAAASRLIANSPHLDAINVFPVPDGDTGANMAGTMRSIVRSSGDSLEKSLEKMSALIAESALNGAKGNSGAILAQFLCGFAEGVKDMPRLSPSDFARVASLAARRSCEAISDPKDGTIISVIRDWAAHLSSKSHEYKDFHELLSDSLHYAQKSVKATTEKLAELKSAGVVDAGALGFVYLLEGIVDFLENGKIEKSVIPDSAPLYNVEGVQSKVAVDKLDFRYCTEFLLKGSDIDKRSVRDAISGMGDSLIVAGLPDCVKIHIHTNDPDAVEDIVSGFARVDKRKVDDMLVQHKRLLADACKVGIVTDSTCDIPAELIAEYDIRVAPLRLTIDGQEYIDHVTLTPEDFYKMLPKAEKALTSQPSPGDMKRVYARACADYENVVSLHVAKVLSGTYQNALTVSKDYENVSAFDGKQLTVALGLSVLEAARAAQRGASVAEVSKIAKKAIDNVRIFVTLDTLDYAVRGGRVSKGQGLIAKALNIKPILAFEGEGHPRTVAKSFGYKRQEAALVRLVSENFYGKSNLRYAIAHAAAPEVARKFVRIIKREFGVDPVFITEASPVLGLHSGPGACAVALLADD</sequence>
<evidence type="ECO:0000259" key="2">
    <source>
        <dbReference type="PROSITE" id="PS51480"/>
    </source>
</evidence>
<dbReference type="InterPro" id="IPR048394">
    <property type="entry name" value="FakA-like_M"/>
</dbReference>
<dbReference type="SMART" id="SM01121">
    <property type="entry name" value="Dak1_2"/>
    <property type="match status" value="1"/>
</dbReference>
<dbReference type="OrthoDB" id="9760324at2"/>
<dbReference type="InterPro" id="IPR036117">
    <property type="entry name" value="DhaL_dom_sf"/>
</dbReference>
<dbReference type="InterPro" id="IPR050270">
    <property type="entry name" value="DegV_domain_contain"/>
</dbReference>
<dbReference type="Pfam" id="PF02645">
    <property type="entry name" value="DegV"/>
    <property type="match status" value="1"/>
</dbReference>
<dbReference type="Pfam" id="PF02734">
    <property type="entry name" value="Dak2"/>
    <property type="match status" value="1"/>
</dbReference>
<organism evidence="3 4">
    <name type="scientific">Maridesulfovibrio ferrireducens</name>
    <dbReference type="NCBI Taxonomy" id="246191"/>
    <lineage>
        <taxon>Bacteria</taxon>
        <taxon>Pseudomonadati</taxon>
        <taxon>Thermodesulfobacteriota</taxon>
        <taxon>Desulfovibrionia</taxon>
        <taxon>Desulfovibrionales</taxon>
        <taxon>Desulfovibrionaceae</taxon>
        <taxon>Maridesulfovibrio</taxon>
    </lineage>
</organism>
<dbReference type="PANTHER" id="PTHR33434:SF4">
    <property type="entry name" value="PHOSPHATASE PROTEIN"/>
    <property type="match status" value="1"/>
</dbReference>
<dbReference type="GO" id="GO:0006071">
    <property type="term" value="P:glycerol metabolic process"/>
    <property type="evidence" value="ECO:0007669"/>
    <property type="project" value="InterPro"/>
</dbReference>
<dbReference type="SMART" id="SM01120">
    <property type="entry name" value="Dak2"/>
    <property type="match status" value="1"/>
</dbReference>
<keyword evidence="1" id="KW-0446">Lipid-binding</keyword>
<dbReference type="Gene3D" id="3.30.1180.10">
    <property type="match status" value="1"/>
</dbReference>
<dbReference type="SUPFAM" id="SSF82549">
    <property type="entry name" value="DAK1/DegV-like"/>
    <property type="match status" value="1"/>
</dbReference>
<dbReference type="Gene3D" id="1.25.40.340">
    <property type="match status" value="1"/>
</dbReference>
<feature type="domain" description="DhaL" evidence="2">
    <location>
        <begin position="15"/>
        <end position="207"/>
    </location>
</feature>